<dbReference type="Pfam" id="PF04760">
    <property type="entry name" value="IF2_N"/>
    <property type="match status" value="1"/>
</dbReference>
<evidence type="ECO:0000256" key="9">
    <source>
        <dbReference type="HAMAP-Rule" id="MF_00100"/>
    </source>
</evidence>
<dbReference type="Pfam" id="PF22042">
    <property type="entry name" value="EF-G_D2"/>
    <property type="match status" value="1"/>
</dbReference>
<dbReference type="SUPFAM" id="SSF50447">
    <property type="entry name" value="Translation proteins"/>
    <property type="match status" value="2"/>
</dbReference>
<dbReference type="Gene3D" id="3.40.50.300">
    <property type="entry name" value="P-loop containing nucleotide triphosphate hydrolases"/>
    <property type="match status" value="1"/>
</dbReference>
<accession>R9GQZ1</accession>
<dbReference type="SUPFAM" id="SSF52540">
    <property type="entry name" value="P-loop containing nucleoside triphosphate hydrolases"/>
    <property type="match status" value="1"/>
</dbReference>
<dbReference type="CDD" id="cd03692">
    <property type="entry name" value="mtIF2_IVc"/>
    <property type="match status" value="1"/>
</dbReference>
<dbReference type="InterPro" id="IPR036925">
    <property type="entry name" value="TIF_IF2_dom3_sf"/>
</dbReference>
<evidence type="ECO:0000256" key="6">
    <source>
        <dbReference type="ARBA" id="ARBA00022741"/>
    </source>
</evidence>
<dbReference type="InterPro" id="IPR009000">
    <property type="entry name" value="Transl_B-barrel_sf"/>
</dbReference>
<dbReference type="GO" id="GO:0003743">
    <property type="term" value="F:translation initiation factor activity"/>
    <property type="evidence" value="ECO:0007669"/>
    <property type="project" value="UniProtKB-UniRule"/>
</dbReference>
<dbReference type="FunFam" id="3.40.50.10050:FF:000001">
    <property type="entry name" value="Translation initiation factor IF-2"/>
    <property type="match status" value="1"/>
</dbReference>
<comment type="caution">
    <text evidence="9">Lacks conserved residue(s) required for the propagation of feature annotation.</text>
</comment>
<proteinExistence type="inferred from homology"/>
<dbReference type="eggNOG" id="COG0532">
    <property type="taxonomic scope" value="Bacteria"/>
</dbReference>
<organism evidence="14 15">
    <name type="scientific">Arcticibacter svalbardensis MN12-7</name>
    <dbReference type="NCBI Taxonomy" id="1150600"/>
    <lineage>
        <taxon>Bacteria</taxon>
        <taxon>Pseudomonadati</taxon>
        <taxon>Bacteroidota</taxon>
        <taxon>Sphingobacteriia</taxon>
        <taxon>Sphingobacteriales</taxon>
        <taxon>Sphingobacteriaceae</taxon>
        <taxon>Arcticibacter</taxon>
    </lineage>
</organism>
<sequence>MSEGKSINLLKAAKELNIGLSTAVESLSKKGFKVDAKPNTKLSEEMYGALLQEYQGDKIVREEARQIVIGKIRRDDVPTPAPERHEPRREKEFEQEEILIKNTGSFGHSPAAEKPKVVVPVVAPVIAEEPVAEPAKGENHIAGVKVVGKIDLESFNRRPKHEVKPPVVAVVKEKEPEKAVVAEPVASQPVPVVEVPVAPVPVVEAKVEATPPVEVKETPKPVPVAEIPKPDVPVEVEVKPTEPIAEVKAEPVVEKQPEPVVAPVPAAAPAPLAIVKEEKKEVAPQAAPENKIMETPDAPVVEQPVKVEQAPEDDVIRARAQRLTGPNVIGKIDLSAQQPQRRKDQPVASSSAANSDHNKRKRKRKDAPGYQGGQGQGAGQAQGSTPATQGGAPRPAAPVPAPHTGPRPDFRGGALNHGGARPDFRGGTRNHGGASTGGGPKEEPTEKEIQDQIRATLARLSGAGKSGKFAQRAKFRRQKRDDVAQSAEDAAMEKELQSKVLKVTEFVTANELASMMDVPVTQIISTCMSLGMFVSINQRLDAETLSIVADEFGYNLEFVKPDDEEASLEIEDEPDTLIPRAPIVTVMGHVDHGKTSLLDFVRKTNVLGGEAGGITQHIGAYAVQLEDGRKITFLDTPGHEAFTAMRARGAKVTDIAIIVIAADDSVMPQTREAINHAQAANVPIVFAFSKVDKPGANTDRIREQLSQMNILVEDWGGKYQSQEISGKTGMNVDLLLEKVLLEAELLELKANPNKRATGTVIEAALDKGRGIVTTVLILAGTLRVGDPILAGSYSGRVKALTNERGQKVEFAGPSTPVQVLGMSGAPTAGDKFNSMDSEVEAREIANKRLQLQREQGLRTQKHITLDEIGRRLAIGNFRELNIIVKGDVDGSIEALSDSLLKMSTEQIQVNIIHKSVGQISESDVLLASASDAIIIGFQVRPSASARKLAEQESIDIRLYSIIYDAINEVKAAMEGMLAPEFEEKIIANVEIRETFKISKVGTIAGCMVLDGKLNRNSKIRIIRDGVVVYTGELASLKRFKDDVKEVTKGYECGLNIQNFNDIEVGDIVEGYESVEVKRKL</sequence>
<dbReference type="PROSITE" id="PS51722">
    <property type="entry name" value="G_TR_2"/>
    <property type="match status" value="1"/>
</dbReference>
<dbReference type="HAMAP" id="MF_00100_B">
    <property type="entry name" value="IF_2_B"/>
    <property type="match status" value="1"/>
</dbReference>
<feature type="region of interest" description="Disordered" evidence="12">
    <location>
        <begin position="280"/>
        <end position="448"/>
    </location>
</feature>
<comment type="subcellular location">
    <subcellularLocation>
        <location evidence="1 9 11">Cytoplasm</location>
    </subcellularLocation>
</comment>
<evidence type="ECO:0000256" key="10">
    <source>
        <dbReference type="RuleBase" id="RU000644"/>
    </source>
</evidence>
<feature type="compositionally biased region" description="Low complexity" evidence="12">
    <location>
        <begin position="381"/>
        <end position="394"/>
    </location>
</feature>
<name>R9GQZ1_9SPHI</name>
<dbReference type="PANTHER" id="PTHR43381:SF5">
    <property type="entry name" value="TR-TYPE G DOMAIN-CONTAINING PROTEIN"/>
    <property type="match status" value="1"/>
</dbReference>
<evidence type="ECO:0000256" key="8">
    <source>
        <dbReference type="ARBA" id="ARBA00023134"/>
    </source>
</evidence>
<evidence type="ECO:0000256" key="2">
    <source>
        <dbReference type="ARBA" id="ARBA00007733"/>
    </source>
</evidence>
<feature type="binding site" evidence="9">
    <location>
        <begin position="588"/>
        <end position="595"/>
    </location>
    <ligand>
        <name>GTP</name>
        <dbReference type="ChEBI" id="CHEBI:37565"/>
    </ligand>
</feature>
<dbReference type="NCBIfam" id="TIGR00231">
    <property type="entry name" value="small_GTP"/>
    <property type="match status" value="1"/>
</dbReference>
<dbReference type="InterPro" id="IPR000795">
    <property type="entry name" value="T_Tr_GTP-bd_dom"/>
</dbReference>
<dbReference type="PROSITE" id="PS01176">
    <property type="entry name" value="IF2"/>
    <property type="match status" value="1"/>
</dbReference>
<evidence type="ECO:0000256" key="4">
    <source>
        <dbReference type="ARBA" id="ARBA00022490"/>
    </source>
</evidence>
<evidence type="ECO:0000313" key="14">
    <source>
        <dbReference type="EMBL" id="EOR93970.1"/>
    </source>
</evidence>
<keyword evidence="5 9" id="KW-0396">Initiation factor</keyword>
<feature type="binding site" evidence="9">
    <location>
        <begin position="635"/>
        <end position="639"/>
    </location>
    <ligand>
        <name>GTP</name>
        <dbReference type="ChEBI" id="CHEBI:37565"/>
    </ligand>
</feature>
<evidence type="ECO:0000256" key="1">
    <source>
        <dbReference type="ARBA" id="ARBA00004496"/>
    </source>
</evidence>
<dbReference type="InterPro" id="IPR000178">
    <property type="entry name" value="TF_IF2_bacterial-like"/>
</dbReference>
<dbReference type="PATRIC" id="fig|1150600.3.peg.2777"/>
<evidence type="ECO:0000256" key="7">
    <source>
        <dbReference type="ARBA" id="ARBA00022917"/>
    </source>
</evidence>
<dbReference type="GO" id="GO:0005525">
    <property type="term" value="F:GTP binding"/>
    <property type="evidence" value="ECO:0007669"/>
    <property type="project" value="UniProtKB-KW"/>
</dbReference>
<dbReference type="SUPFAM" id="SSF52156">
    <property type="entry name" value="Initiation factor IF2/eIF5b, domain 3"/>
    <property type="match status" value="1"/>
</dbReference>
<dbReference type="NCBIfam" id="TIGR00487">
    <property type="entry name" value="IF-2"/>
    <property type="match status" value="1"/>
</dbReference>
<dbReference type="OrthoDB" id="9811804at2"/>
<dbReference type="FunFam" id="2.40.30.10:FF:000008">
    <property type="entry name" value="Translation initiation factor IF-2"/>
    <property type="match status" value="1"/>
</dbReference>
<dbReference type="InterPro" id="IPR044145">
    <property type="entry name" value="IF2_II"/>
</dbReference>
<feature type="compositionally biased region" description="Gly residues" evidence="12">
    <location>
        <begin position="370"/>
        <end position="380"/>
    </location>
</feature>
<dbReference type="GO" id="GO:0003924">
    <property type="term" value="F:GTPase activity"/>
    <property type="evidence" value="ECO:0007669"/>
    <property type="project" value="UniProtKB-UniRule"/>
</dbReference>
<evidence type="ECO:0000256" key="11">
    <source>
        <dbReference type="RuleBase" id="RU000645"/>
    </source>
</evidence>
<evidence type="ECO:0000313" key="15">
    <source>
        <dbReference type="Proteomes" id="UP000014174"/>
    </source>
</evidence>
<comment type="caution">
    <text evidence="14">The sequence shown here is derived from an EMBL/GenBank/DDBJ whole genome shotgun (WGS) entry which is preliminary data.</text>
</comment>
<dbReference type="CDD" id="cd03702">
    <property type="entry name" value="IF2_mtIF2_II"/>
    <property type="match status" value="1"/>
</dbReference>
<dbReference type="InterPro" id="IPR006847">
    <property type="entry name" value="IF2_N"/>
</dbReference>
<feature type="region of interest" description="Disordered" evidence="12">
    <location>
        <begin position="73"/>
        <end position="96"/>
    </location>
</feature>
<dbReference type="Pfam" id="PF03144">
    <property type="entry name" value="GTP_EFTU_D2"/>
    <property type="match status" value="1"/>
</dbReference>
<dbReference type="Pfam" id="PF00009">
    <property type="entry name" value="GTP_EFTU"/>
    <property type="match status" value="1"/>
</dbReference>
<dbReference type="FunFam" id="3.40.50.300:FF:000019">
    <property type="entry name" value="Translation initiation factor IF-2"/>
    <property type="match status" value="1"/>
</dbReference>
<feature type="domain" description="Tr-type G" evidence="13">
    <location>
        <begin position="579"/>
        <end position="749"/>
    </location>
</feature>
<dbReference type="Pfam" id="PF11987">
    <property type="entry name" value="IF-2"/>
    <property type="match status" value="1"/>
</dbReference>
<dbReference type="GO" id="GO:0005737">
    <property type="term" value="C:cytoplasm"/>
    <property type="evidence" value="ECO:0007669"/>
    <property type="project" value="UniProtKB-SubCell"/>
</dbReference>
<dbReference type="InterPro" id="IPR027417">
    <property type="entry name" value="P-loop_NTPase"/>
</dbReference>
<feature type="compositionally biased region" description="Basic and acidic residues" evidence="12">
    <location>
        <begin position="73"/>
        <end position="92"/>
    </location>
</feature>
<keyword evidence="7 9" id="KW-0648">Protein biosynthesis</keyword>
<keyword evidence="8 9" id="KW-0342">GTP-binding</keyword>
<keyword evidence="6 9" id="KW-0547">Nucleotide-binding</keyword>
<feature type="binding site" evidence="9">
    <location>
        <begin position="689"/>
        <end position="692"/>
    </location>
    <ligand>
        <name>GTP</name>
        <dbReference type="ChEBI" id="CHEBI:37565"/>
    </ligand>
</feature>
<dbReference type="Gene3D" id="3.40.50.10050">
    <property type="entry name" value="Translation initiation factor IF- 2, domain 3"/>
    <property type="match status" value="1"/>
</dbReference>
<gene>
    <name evidence="9" type="primary">infB</name>
    <name evidence="14" type="ORF">ADIARSV_2804</name>
</gene>
<reference evidence="14 15" key="1">
    <citation type="journal article" date="2013" name="Genome Announc.">
        <title>Draft Genome Sequence of Arcticibacter svalbardensis Strain MN12-7T, a Member of the Family Sphingobacteriaceae Isolated from an Arctic Soil Sample.</title>
        <authorList>
            <person name="Shivaji S."/>
            <person name="Ara S."/>
            <person name="Prasad S."/>
            <person name="Manasa B.P."/>
            <person name="Begum Z."/>
            <person name="Singh A."/>
            <person name="Kumar Pinnaka A."/>
        </authorList>
    </citation>
    <scope>NUCLEOTIDE SEQUENCE [LARGE SCALE GENOMIC DNA]</scope>
    <source>
        <strain evidence="14 15">MN12-7</strain>
    </source>
</reference>
<evidence type="ECO:0000256" key="12">
    <source>
        <dbReference type="SAM" id="MobiDB-lite"/>
    </source>
</evidence>
<dbReference type="InterPro" id="IPR023115">
    <property type="entry name" value="TIF_IF2_dom3"/>
</dbReference>
<dbReference type="Gene3D" id="2.40.30.10">
    <property type="entry name" value="Translation factors"/>
    <property type="match status" value="2"/>
</dbReference>
<evidence type="ECO:0000259" key="13">
    <source>
        <dbReference type="PROSITE" id="PS51722"/>
    </source>
</evidence>
<protein>
    <recommendedName>
        <fullName evidence="3 9">Translation initiation factor IF-2</fullName>
    </recommendedName>
</protein>
<dbReference type="PANTHER" id="PTHR43381">
    <property type="entry name" value="TRANSLATION INITIATION FACTOR IF-2-RELATED"/>
    <property type="match status" value="1"/>
</dbReference>
<comment type="function">
    <text evidence="9 10">One of the essential components for the initiation of protein synthesis. Protects formylmethionyl-tRNA from spontaneous hydrolysis and promotes its binding to the 30S ribosomal subunits. Also involved in the hydrolysis of GTP during the formation of the 70S ribosomal complex.</text>
</comment>
<dbReference type="AlphaFoldDB" id="R9GQZ1"/>
<evidence type="ECO:0000256" key="3">
    <source>
        <dbReference type="ARBA" id="ARBA00020675"/>
    </source>
</evidence>
<comment type="similarity">
    <text evidence="2 9 10">Belongs to the TRAFAC class translation factor GTPase superfamily. Classic translation factor GTPase family. IF-2 subfamily.</text>
</comment>
<dbReference type="InterPro" id="IPR053905">
    <property type="entry name" value="EF-G-like_DII"/>
</dbReference>
<dbReference type="InterPro" id="IPR005225">
    <property type="entry name" value="Small_GTP-bd"/>
</dbReference>
<dbReference type="RefSeq" id="WP_016196035.1">
    <property type="nucleotide sequence ID" value="NZ_AQPN01000100.1"/>
</dbReference>
<dbReference type="InterPro" id="IPR015760">
    <property type="entry name" value="TIF_IF2"/>
</dbReference>
<feature type="compositionally biased region" description="Pro residues" evidence="12">
    <location>
        <begin position="395"/>
        <end position="405"/>
    </location>
</feature>
<keyword evidence="15" id="KW-1185">Reference proteome</keyword>
<dbReference type="FunFam" id="2.40.30.10:FF:000007">
    <property type="entry name" value="Translation initiation factor IF-2"/>
    <property type="match status" value="1"/>
</dbReference>
<keyword evidence="4 9" id="KW-0963">Cytoplasm</keyword>
<dbReference type="CDD" id="cd01887">
    <property type="entry name" value="IF2_eIF5B"/>
    <property type="match status" value="1"/>
</dbReference>
<dbReference type="InterPro" id="IPR004161">
    <property type="entry name" value="EFTu-like_2"/>
</dbReference>
<dbReference type="Proteomes" id="UP000014174">
    <property type="component" value="Unassembled WGS sequence"/>
</dbReference>
<dbReference type="STRING" id="1150600.ADIARSV_2804"/>
<evidence type="ECO:0000256" key="5">
    <source>
        <dbReference type="ARBA" id="ARBA00022540"/>
    </source>
</evidence>
<dbReference type="EMBL" id="AQPN01000100">
    <property type="protein sequence ID" value="EOR93970.1"/>
    <property type="molecule type" value="Genomic_DNA"/>
</dbReference>